<proteinExistence type="predicted"/>
<feature type="transmembrane region" description="Helical" evidence="1">
    <location>
        <begin position="6"/>
        <end position="27"/>
    </location>
</feature>
<evidence type="ECO:0000259" key="2">
    <source>
        <dbReference type="Pfam" id="PF03407"/>
    </source>
</evidence>
<keyword evidence="4" id="KW-1185">Reference proteome</keyword>
<dbReference type="PANTHER" id="PTHR31967:SF12">
    <property type="entry name" value="NUCLEOTIDE-DIPHOSPHO-SUGAR TRANSFERASE DOMAIN-CONTAINING PROTEIN"/>
    <property type="match status" value="1"/>
</dbReference>
<dbReference type="EMBL" id="CADEPM010000012">
    <property type="protein sequence ID" value="CAB3411123.1"/>
    <property type="molecule type" value="Genomic_DNA"/>
</dbReference>
<comment type="caution">
    <text evidence="3">The sequence shown here is derived from an EMBL/GenBank/DDBJ whole genome shotgun (WGS) entry which is preliminary data.</text>
</comment>
<evidence type="ECO:0000313" key="4">
    <source>
        <dbReference type="Proteomes" id="UP000494206"/>
    </source>
</evidence>
<dbReference type="InterPro" id="IPR005069">
    <property type="entry name" value="Nucl-diP-sugar_transferase"/>
</dbReference>
<sequence>MVRLNIRYWFLAILILYILFHIIYTFFQKIHVDNSRISYERLSDGPLLLKPGRQVQTRRGNVIEAIGYGLLTDFNPKQSHRKPQEVFPASSSKKSELPEILESNEKHFLEAAKTILQNFNETDRQLLYFTLINKAFERMTLNWICNTALFPDVHSRTLIVSMDQFACESIKSQWDDSIACISLNIRDYDGGYEWGKQKYINLLTIRAKLMFILTKAEIPYVLFETDATWFKDPLPLFLNRTSSFEDFDIIVPIKGYNGGTSDTLSHNPMLAIPTNGTLQFLEALVDKLENNTRLYDQDVMNEMCAEQFNGLICRTFEYDEIADGKWFKSRNSGPQHPYIVNNNFYVGIKNKETRQSLNGLWFLATRSNQCKIGKVRNFLIANSGTF</sequence>
<organism evidence="3 4">
    <name type="scientific">Caenorhabditis bovis</name>
    <dbReference type="NCBI Taxonomy" id="2654633"/>
    <lineage>
        <taxon>Eukaryota</taxon>
        <taxon>Metazoa</taxon>
        <taxon>Ecdysozoa</taxon>
        <taxon>Nematoda</taxon>
        <taxon>Chromadorea</taxon>
        <taxon>Rhabditida</taxon>
        <taxon>Rhabditina</taxon>
        <taxon>Rhabditomorpha</taxon>
        <taxon>Rhabditoidea</taxon>
        <taxon>Rhabditidae</taxon>
        <taxon>Peloderinae</taxon>
        <taxon>Caenorhabditis</taxon>
    </lineage>
</organism>
<reference evidence="3 4" key="1">
    <citation type="submission" date="2020-04" db="EMBL/GenBank/DDBJ databases">
        <authorList>
            <person name="Laetsch R D."/>
            <person name="Stevens L."/>
            <person name="Kumar S."/>
            <person name="Blaxter L. M."/>
        </authorList>
    </citation>
    <scope>NUCLEOTIDE SEQUENCE [LARGE SCALE GENOMIC DNA]</scope>
</reference>
<evidence type="ECO:0000256" key="1">
    <source>
        <dbReference type="SAM" id="Phobius"/>
    </source>
</evidence>
<accession>A0A8S1FBE1</accession>
<dbReference type="Pfam" id="PF03407">
    <property type="entry name" value="Nucleotid_trans"/>
    <property type="match status" value="1"/>
</dbReference>
<dbReference type="Proteomes" id="UP000494206">
    <property type="component" value="Unassembled WGS sequence"/>
</dbReference>
<dbReference type="PANTHER" id="PTHR31967">
    <property type="entry name" value="GROUNDHOG (HEDGEHOG-LIKE FAMILY)-RELATED"/>
    <property type="match status" value="1"/>
</dbReference>
<protein>
    <recommendedName>
        <fullName evidence="2">Nucleotide-diphospho-sugar transferase domain-containing protein</fullName>
    </recommendedName>
</protein>
<keyword evidence="1" id="KW-1133">Transmembrane helix</keyword>
<gene>
    <name evidence="3" type="ORF">CBOVIS_LOCUS12548</name>
</gene>
<dbReference type="OrthoDB" id="1712432at2759"/>
<name>A0A8S1FBE1_9PELO</name>
<keyword evidence="1" id="KW-0812">Transmembrane</keyword>
<evidence type="ECO:0000313" key="3">
    <source>
        <dbReference type="EMBL" id="CAB3411123.1"/>
    </source>
</evidence>
<dbReference type="AlphaFoldDB" id="A0A8S1FBE1"/>
<feature type="domain" description="Nucleotide-diphospho-sugar transferase" evidence="2">
    <location>
        <begin position="153"/>
        <end position="354"/>
    </location>
</feature>
<keyword evidence="1" id="KW-0472">Membrane</keyword>